<dbReference type="RefSeq" id="WP_152866235.1">
    <property type="nucleotide sequence ID" value="NZ_VMNX01000116.1"/>
</dbReference>
<reference evidence="2 3" key="1">
    <citation type="submission" date="2019-09" db="EMBL/GenBank/DDBJ databases">
        <authorList>
            <person name="Duangmal K."/>
            <person name="Teo W.F.A."/>
            <person name="Lipun K."/>
        </authorList>
    </citation>
    <scope>NUCLEOTIDE SEQUENCE [LARGE SCALE GENOMIC DNA]</scope>
    <source>
        <strain evidence="2 3">K1PN6</strain>
    </source>
</reference>
<evidence type="ECO:0000256" key="1">
    <source>
        <dbReference type="SAM" id="MobiDB-lite"/>
    </source>
</evidence>
<protein>
    <submittedName>
        <fullName evidence="2">Uncharacterized protein</fullName>
    </submittedName>
</protein>
<evidence type="ECO:0000313" key="3">
    <source>
        <dbReference type="Proteomes" id="UP000373149"/>
    </source>
</evidence>
<comment type="caution">
    <text evidence="2">The sequence shown here is derived from an EMBL/GenBank/DDBJ whole genome shotgun (WGS) entry which is preliminary data.</text>
</comment>
<sequence length="104" mass="11095">MTRSPDSGQVPADEPPGSERYVDQVTAGPGGVMTYEVGVITGDLTVSPTWDDDGRTARAAIQYTGADEWYTLSQSPAPIAPEGLAAYHRDILGRIRRGDAAWST</sequence>
<dbReference type="EMBL" id="VMNX01000116">
    <property type="protein sequence ID" value="MPY51977.1"/>
    <property type="molecule type" value="Genomic_DNA"/>
</dbReference>
<organism evidence="2 3">
    <name type="scientific">Streptomyces acidicola</name>
    <dbReference type="NCBI Taxonomy" id="2596892"/>
    <lineage>
        <taxon>Bacteria</taxon>
        <taxon>Bacillati</taxon>
        <taxon>Actinomycetota</taxon>
        <taxon>Actinomycetes</taxon>
        <taxon>Kitasatosporales</taxon>
        <taxon>Streptomycetaceae</taxon>
        <taxon>Streptomyces</taxon>
    </lineage>
</organism>
<dbReference type="Proteomes" id="UP000373149">
    <property type="component" value="Unassembled WGS sequence"/>
</dbReference>
<feature type="region of interest" description="Disordered" evidence="1">
    <location>
        <begin position="1"/>
        <end position="22"/>
    </location>
</feature>
<accession>A0A5N8WXF3</accession>
<gene>
    <name evidence="2" type="ORF">FPZ41_26795</name>
</gene>
<keyword evidence="3" id="KW-1185">Reference proteome</keyword>
<name>A0A5N8WXF3_9ACTN</name>
<dbReference type="AlphaFoldDB" id="A0A5N8WXF3"/>
<proteinExistence type="predicted"/>
<evidence type="ECO:0000313" key="2">
    <source>
        <dbReference type="EMBL" id="MPY51977.1"/>
    </source>
</evidence>